<evidence type="ECO:0000256" key="1">
    <source>
        <dbReference type="SAM" id="SignalP"/>
    </source>
</evidence>
<comment type="caution">
    <text evidence="3">The sequence shown here is derived from an EMBL/GenBank/DDBJ whole genome shotgun (WGS) entry which is preliminary data.</text>
</comment>
<dbReference type="InterPro" id="IPR032710">
    <property type="entry name" value="NTF2-like_dom_sf"/>
</dbReference>
<name>A0ABV2R8X8_9CAUL</name>
<evidence type="ECO:0000313" key="4">
    <source>
        <dbReference type="Proteomes" id="UP001549313"/>
    </source>
</evidence>
<dbReference type="InterPro" id="IPR009959">
    <property type="entry name" value="Cyclase_SnoaL-like"/>
</dbReference>
<protein>
    <submittedName>
        <fullName evidence="3">SnoaL-like aldol condensation-catalyzing enzyme</fullName>
    </submittedName>
</protein>
<feature type="signal peptide" evidence="1">
    <location>
        <begin position="1"/>
        <end position="22"/>
    </location>
</feature>
<gene>
    <name evidence="3" type="ORF">ABIE19_000936</name>
</gene>
<feature type="domain" description="SnoaL-like" evidence="2">
    <location>
        <begin position="37"/>
        <end position="135"/>
    </location>
</feature>
<reference evidence="3 4" key="1">
    <citation type="submission" date="2024-06" db="EMBL/GenBank/DDBJ databases">
        <title>Sorghum-associated microbial communities from plants grown in Nebraska, USA.</title>
        <authorList>
            <person name="Schachtman D."/>
        </authorList>
    </citation>
    <scope>NUCLEOTIDE SEQUENCE [LARGE SCALE GENOMIC DNA]</scope>
    <source>
        <strain evidence="3 4">2814</strain>
    </source>
</reference>
<evidence type="ECO:0000259" key="2">
    <source>
        <dbReference type="Pfam" id="PF12680"/>
    </source>
</evidence>
<dbReference type="EMBL" id="JBEPTF010000001">
    <property type="protein sequence ID" value="MET4683027.1"/>
    <property type="molecule type" value="Genomic_DNA"/>
</dbReference>
<dbReference type="PANTHER" id="PTHR38436">
    <property type="entry name" value="POLYKETIDE CYCLASE SNOAL-LIKE DOMAIN"/>
    <property type="match status" value="1"/>
</dbReference>
<dbReference type="Pfam" id="PF12680">
    <property type="entry name" value="SnoaL_2"/>
    <property type="match status" value="1"/>
</dbReference>
<dbReference type="Proteomes" id="UP001549313">
    <property type="component" value="Unassembled WGS sequence"/>
</dbReference>
<dbReference type="InterPro" id="IPR037401">
    <property type="entry name" value="SnoaL-like"/>
</dbReference>
<organism evidence="3 4">
    <name type="scientific">Brevundimonas faecalis</name>
    <dbReference type="NCBI Taxonomy" id="947378"/>
    <lineage>
        <taxon>Bacteria</taxon>
        <taxon>Pseudomonadati</taxon>
        <taxon>Pseudomonadota</taxon>
        <taxon>Alphaproteobacteria</taxon>
        <taxon>Caulobacterales</taxon>
        <taxon>Caulobacteraceae</taxon>
        <taxon>Brevundimonas</taxon>
    </lineage>
</organism>
<accession>A0ABV2R8X8</accession>
<feature type="chain" id="PRO_5046789493" evidence="1">
    <location>
        <begin position="23"/>
        <end position="159"/>
    </location>
</feature>
<keyword evidence="4" id="KW-1185">Reference proteome</keyword>
<dbReference type="SUPFAM" id="SSF54427">
    <property type="entry name" value="NTF2-like"/>
    <property type="match status" value="1"/>
</dbReference>
<dbReference type="PANTHER" id="PTHR38436:SF1">
    <property type="entry name" value="ESTER CYCLASE"/>
    <property type="match status" value="1"/>
</dbReference>
<sequence>MKTLLIAATALGLTALSTPAAAQTDQSPTEAANARIVADFYDMAFNRHQPTQAARLYIGDRYIQHNPAVPNGAAAFYGYFEGFFKDHPQSRATIHRVIADGDLVALHVHSQETPDDPGRAIVDIFRLENGKIVEHFDVIQAVPRTTANGNTMFDGDKAD</sequence>
<dbReference type="Gene3D" id="3.10.450.50">
    <property type="match status" value="1"/>
</dbReference>
<proteinExistence type="predicted"/>
<keyword evidence="1" id="KW-0732">Signal</keyword>
<evidence type="ECO:0000313" key="3">
    <source>
        <dbReference type="EMBL" id="MET4683027.1"/>
    </source>
</evidence>
<dbReference type="RefSeq" id="WP_354087970.1">
    <property type="nucleotide sequence ID" value="NZ_JBEPTF010000001.1"/>
</dbReference>